<evidence type="ECO:0000259" key="5">
    <source>
        <dbReference type="PROSITE" id="PS51718"/>
    </source>
</evidence>
<dbReference type="PRINTS" id="PR00195">
    <property type="entry name" value="DYNAMIN"/>
</dbReference>
<dbReference type="PANTHER" id="PTHR11566:SF21">
    <property type="entry name" value="DYNAMIN RELATED PROTEIN 1, ISOFORM A"/>
    <property type="match status" value="1"/>
</dbReference>
<dbReference type="CDD" id="cd08771">
    <property type="entry name" value="DLP_1"/>
    <property type="match status" value="1"/>
</dbReference>
<evidence type="ECO:0000313" key="7">
    <source>
        <dbReference type="Proteomes" id="UP001165121"/>
    </source>
</evidence>
<dbReference type="InterPro" id="IPR030381">
    <property type="entry name" value="G_DYNAMIN_dom"/>
</dbReference>
<dbReference type="Pfam" id="PF01031">
    <property type="entry name" value="Dynamin_M"/>
    <property type="match status" value="1"/>
</dbReference>
<sequence>MGIHSSTFVVEHTLSFNQEPLVAKMAKTKATLFAHVKAQEERKLVDKLRDIGLGQYIELPQIAVMGDTSSGKSSLLSALSGVSFPSSDQLTTRCPTQLVLTRAETFRGTVRLVRFQSGSSGTNSDGEEKEDLHRLEDVPDAIAKLTAKLIAEGQYISDDQIVIEMCGPDLPNLTLTDLPGLVRTVGDHEDQSIIPRVRQMVDRYMQQERTVIIAVVPANVDMHNTEILQAAQEADPEGTRTIAVVTKVDLVDAGAELAVHELLLNKKKHMHLGYHAVKCRSQRELNKGTSIEKGVANELTFFGQHEYWRRLPTHLWGVPRLSERLVLILQDNIRRSLPKVITEISALMAETQKALSSLGTPLESPGAQRQQFGKWVDQYLRLMEAAMSGQYELLPVPSSANLRRTGEDNEPVVKMQGEMNARLRAVLRVEEAALQAAVNETKDHVVGVDAKKPQEEVAVGDAVQIEIDGQWRCGHVKGVNGTDVCCGEFDNQWRSKEQWRFDERAALKQFIRENRGDELAIFPSYQVFCNLFRQCVDKWGPPTQQLLRTYQNQTKLVSDYIAGEIHATSRVVQFIKGTAADALDRVVRAATLEMDNLLRAECRPYTQDERLFEELDQQRLQALQEQVKAAVPVDSDGKVQLTEVLEVVKAVTLATGDREALEMQVALQAYLDVAVPRFVDAIPMRLNDLVLRKFMAEMTTQLSSLTDEKLSRLMQDSEHKIAERQQLREELACLANAKKEIELVC</sequence>
<keyword evidence="2" id="KW-0342">GTP-binding</keyword>
<name>A0A9W6U7S3_9STRA</name>
<evidence type="ECO:0000256" key="3">
    <source>
        <dbReference type="SAM" id="Coils"/>
    </source>
</evidence>
<keyword evidence="3" id="KW-0175">Coiled coil</keyword>
<dbReference type="InterPro" id="IPR000375">
    <property type="entry name" value="Dynamin_stalk"/>
</dbReference>
<dbReference type="Pfam" id="PF00350">
    <property type="entry name" value="Dynamin_N"/>
    <property type="match status" value="1"/>
</dbReference>
<feature type="coiled-coil region" evidence="3">
    <location>
        <begin position="710"/>
        <end position="744"/>
    </location>
</feature>
<dbReference type="PROSITE" id="PS51718">
    <property type="entry name" value="G_DYNAMIN_2"/>
    <property type="match status" value="1"/>
</dbReference>
<evidence type="ECO:0000259" key="4">
    <source>
        <dbReference type="PROSITE" id="PS51388"/>
    </source>
</evidence>
<comment type="caution">
    <text evidence="6">The sequence shown here is derived from an EMBL/GenBank/DDBJ whole genome shotgun (WGS) entry which is preliminary data.</text>
</comment>
<accession>A0A9W6U7S3</accession>
<dbReference type="InterPro" id="IPR027417">
    <property type="entry name" value="P-loop_NTPase"/>
</dbReference>
<dbReference type="InterPro" id="IPR045063">
    <property type="entry name" value="Dynamin_N"/>
</dbReference>
<keyword evidence="1" id="KW-0547">Nucleotide-binding</keyword>
<dbReference type="Pfam" id="PF02212">
    <property type="entry name" value="GED"/>
    <property type="match status" value="1"/>
</dbReference>
<dbReference type="GO" id="GO:0005525">
    <property type="term" value="F:GTP binding"/>
    <property type="evidence" value="ECO:0007669"/>
    <property type="project" value="InterPro"/>
</dbReference>
<evidence type="ECO:0000313" key="6">
    <source>
        <dbReference type="EMBL" id="GMF30715.1"/>
    </source>
</evidence>
<dbReference type="PROSITE" id="PS51388">
    <property type="entry name" value="GED"/>
    <property type="match status" value="1"/>
</dbReference>
<dbReference type="InterPro" id="IPR022812">
    <property type="entry name" value="Dynamin"/>
</dbReference>
<evidence type="ECO:0000256" key="1">
    <source>
        <dbReference type="ARBA" id="ARBA00022741"/>
    </source>
</evidence>
<dbReference type="SMART" id="SM00053">
    <property type="entry name" value="DYNc"/>
    <property type="match status" value="1"/>
</dbReference>
<dbReference type="GO" id="GO:0008017">
    <property type="term" value="F:microtubule binding"/>
    <property type="evidence" value="ECO:0007669"/>
    <property type="project" value="TreeGrafter"/>
</dbReference>
<dbReference type="InterPro" id="IPR020850">
    <property type="entry name" value="GED_dom"/>
</dbReference>
<dbReference type="GO" id="GO:0003924">
    <property type="term" value="F:GTPase activity"/>
    <property type="evidence" value="ECO:0007669"/>
    <property type="project" value="InterPro"/>
</dbReference>
<feature type="domain" description="GED" evidence="4">
    <location>
        <begin position="660"/>
        <end position="745"/>
    </location>
</feature>
<dbReference type="SUPFAM" id="SSF52540">
    <property type="entry name" value="P-loop containing nucleoside triphosphate hydrolases"/>
    <property type="match status" value="1"/>
</dbReference>
<feature type="domain" description="Dynamin-type G" evidence="5">
    <location>
        <begin position="56"/>
        <end position="338"/>
    </location>
</feature>
<dbReference type="Proteomes" id="UP001165121">
    <property type="component" value="Unassembled WGS sequence"/>
</dbReference>
<proteinExistence type="predicted"/>
<dbReference type="GO" id="GO:0016020">
    <property type="term" value="C:membrane"/>
    <property type="evidence" value="ECO:0007669"/>
    <property type="project" value="TreeGrafter"/>
</dbReference>
<dbReference type="PANTHER" id="PTHR11566">
    <property type="entry name" value="DYNAMIN"/>
    <property type="match status" value="1"/>
</dbReference>
<dbReference type="GO" id="GO:0005874">
    <property type="term" value="C:microtubule"/>
    <property type="evidence" value="ECO:0007669"/>
    <property type="project" value="TreeGrafter"/>
</dbReference>
<dbReference type="OrthoDB" id="5061070at2759"/>
<keyword evidence="7" id="KW-1185">Reference proteome</keyword>
<dbReference type="InterPro" id="IPR003130">
    <property type="entry name" value="GED"/>
</dbReference>
<dbReference type="EMBL" id="BSXT01000602">
    <property type="protein sequence ID" value="GMF30715.1"/>
    <property type="molecule type" value="Genomic_DNA"/>
</dbReference>
<dbReference type="GO" id="GO:0005737">
    <property type="term" value="C:cytoplasm"/>
    <property type="evidence" value="ECO:0007669"/>
    <property type="project" value="TreeGrafter"/>
</dbReference>
<reference evidence="6" key="1">
    <citation type="submission" date="2023-04" db="EMBL/GenBank/DDBJ databases">
        <title>Phytophthora fragariaefolia NBRC 109709.</title>
        <authorList>
            <person name="Ichikawa N."/>
            <person name="Sato H."/>
            <person name="Tonouchi N."/>
        </authorList>
    </citation>
    <scope>NUCLEOTIDE SEQUENCE</scope>
    <source>
        <strain evidence="6">NBRC 109709</strain>
    </source>
</reference>
<dbReference type="Gene3D" id="1.20.120.1240">
    <property type="entry name" value="Dynamin, middle domain"/>
    <property type="match status" value="1"/>
</dbReference>
<gene>
    <name evidence="6" type="ORF">Pfra01_000685200</name>
</gene>
<dbReference type="Gene3D" id="3.40.50.300">
    <property type="entry name" value="P-loop containing nucleotide triphosphate hydrolases"/>
    <property type="match status" value="1"/>
</dbReference>
<dbReference type="InterPro" id="IPR001401">
    <property type="entry name" value="Dynamin_GTPase"/>
</dbReference>
<organism evidence="6 7">
    <name type="scientific">Phytophthora fragariaefolia</name>
    <dbReference type="NCBI Taxonomy" id="1490495"/>
    <lineage>
        <taxon>Eukaryota</taxon>
        <taxon>Sar</taxon>
        <taxon>Stramenopiles</taxon>
        <taxon>Oomycota</taxon>
        <taxon>Peronosporomycetes</taxon>
        <taxon>Peronosporales</taxon>
        <taxon>Peronosporaceae</taxon>
        <taxon>Phytophthora</taxon>
    </lineage>
</organism>
<dbReference type="AlphaFoldDB" id="A0A9W6U7S3"/>
<evidence type="ECO:0000256" key="2">
    <source>
        <dbReference type="ARBA" id="ARBA00023134"/>
    </source>
</evidence>
<protein>
    <submittedName>
        <fullName evidence="6">Unnamed protein product</fullName>
    </submittedName>
</protein>